<keyword evidence="3" id="KW-1185">Reference proteome</keyword>
<evidence type="ECO:0000313" key="2">
    <source>
        <dbReference type="EMBL" id="RPB01618.1"/>
    </source>
</evidence>
<gene>
    <name evidence="2" type="ORF">L873DRAFT_636233</name>
</gene>
<feature type="compositionally biased region" description="Basic and acidic residues" evidence="1">
    <location>
        <begin position="97"/>
        <end position="110"/>
    </location>
</feature>
<feature type="compositionally biased region" description="Polar residues" evidence="1">
    <location>
        <begin position="121"/>
        <end position="131"/>
    </location>
</feature>
<feature type="region of interest" description="Disordered" evidence="1">
    <location>
        <begin position="97"/>
        <end position="202"/>
    </location>
</feature>
<reference evidence="2 3" key="1">
    <citation type="journal article" date="2018" name="Nat. Ecol. Evol.">
        <title>Pezizomycetes genomes reveal the molecular basis of ectomycorrhizal truffle lifestyle.</title>
        <authorList>
            <person name="Murat C."/>
            <person name="Payen T."/>
            <person name="Noel B."/>
            <person name="Kuo A."/>
            <person name="Morin E."/>
            <person name="Chen J."/>
            <person name="Kohler A."/>
            <person name="Krizsan K."/>
            <person name="Balestrini R."/>
            <person name="Da Silva C."/>
            <person name="Montanini B."/>
            <person name="Hainaut M."/>
            <person name="Levati E."/>
            <person name="Barry K.W."/>
            <person name="Belfiori B."/>
            <person name="Cichocki N."/>
            <person name="Clum A."/>
            <person name="Dockter R.B."/>
            <person name="Fauchery L."/>
            <person name="Guy J."/>
            <person name="Iotti M."/>
            <person name="Le Tacon F."/>
            <person name="Lindquist E.A."/>
            <person name="Lipzen A."/>
            <person name="Malagnac F."/>
            <person name="Mello A."/>
            <person name="Molinier V."/>
            <person name="Miyauchi S."/>
            <person name="Poulain J."/>
            <person name="Riccioni C."/>
            <person name="Rubini A."/>
            <person name="Sitrit Y."/>
            <person name="Splivallo R."/>
            <person name="Traeger S."/>
            <person name="Wang M."/>
            <person name="Zifcakova L."/>
            <person name="Wipf D."/>
            <person name="Zambonelli A."/>
            <person name="Paolocci F."/>
            <person name="Nowrousian M."/>
            <person name="Ottonello S."/>
            <person name="Baldrian P."/>
            <person name="Spatafora J.W."/>
            <person name="Henrissat B."/>
            <person name="Nagy L.G."/>
            <person name="Aury J.M."/>
            <person name="Wincker P."/>
            <person name="Grigoriev I.V."/>
            <person name="Bonfante P."/>
            <person name="Martin F.M."/>
        </authorList>
    </citation>
    <scope>NUCLEOTIDE SEQUENCE [LARGE SCALE GENOMIC DNA]</scope>
    <source>
        <strain evidence="2 3">120613-1</strain>
    </source>
</reference>
<feature type="compositionally biased region" description="Gly residues" evidence="1">
    <location>
        <begin position="192"/>
        <end position="201"/>
    </location>
</feature>
<evidence type="ECO:0000256" key="1">
    <source>
        <dbReference type="SAM" id="MobiDB-lite"/>
    </source>
</evidence>
<sequence length="230" mass="24437">MAGSDSARDLLQHAKDLGAFLYCHPVQIITFQDPHQKNNLVACIYPQRSDIVSVLRGSQKALLSCSVGSNYYYSDNKTAYLLAQLIRKLEQEIGEAMHRAAGEESPHEDSSDSEVEPPTSLLPSSTVTPVNLPTPKKKSINHSRVKPKNVRHAIPQAAAAEGSTASTYDSSDDGKPGGLITPSTSTSTVTAGAGGGGGGAGEELRTILREEIDVAVRRVLKSLLEGTAEK</sequence>
<evidence type="ECO:0000313" key="3">
    <source>
        <dbReference type="Proteomes" id="UP000276215"/>
    </source>
</evidence>
<organism evidence="2 3">
    <name type="scientific">Choiromyces venosus 120613-1</name>
    <dbReference type="NCBI Taxonomy" id="1336337"/>
    <lineage>
        <taxon>Eukaryota</taxon>
        <taxon>Fungi</taxon>
        <taxon>Dikarya</taxon>
        <taxon>Ascomycota</taxon>
        <taxon>Pezizomycotina</taxon>
        <taxon>Pezizomycetes</taxon>
        <taxon>Pezizales</taxon>
        <taxon>Tuberaceae</taxon>
        <taxon>Choiromyces</taxon>
    </lineage>
</organism>
<feature type="compositionally biased region" description="Polar residues" evidence="1">
    <location>
        <begin position="181"/>
        <end position="190"/>
    </location>
</feature>
<proteinExistence type="predicted"/>
<dbReference type="EMBL" id="ML120372">
    <property type="protein sequence ID" value="RPB01618.1"/>
    <property type="molecule type" value="Genomic_DNA"/>
</dbReference>
<accession>A0A3N4JWN6</accession>
<feature type="compositionally biased region" description="Basic residues" evidence="1">
    <location>
        <begin position="135"/>
        <end position="151"/>
    </location>
</feature>
<protein>
    <submittedName>
        <fullName evidence="2">Uncharacterized protein</fullName>
    </submittedName>
</protein>
<dbReference type="AlphaFoldDB" id="A0A3N4JWN6"/>
<dbReference type="Proteomes" id="UP000276215">
    <property type="component" value="Unassembled WGS sequence"/>
</dbReference>
<name>A0A3N4JWN6_9PEZI</name>